<dbReference type="Pfam" id="PF02563">
    <property type="entry name" value="Poly_export"/>
    <property type="match status" value="1"/>
</dbReference>
<dbReference type="Proteomes" id="UP000316304">
    <property type="component" value="Unassembled WGS sequence"/>
</dbReference>
<evidence type="ECO:0000259" key="17">
    <source>
        <dbReference type="Pfam" id="PF22461"/>
    </source>
</evidence>
<keyword evidence="10" id="KW-0626">Porin</keyword>
<gene>
    <name evidence="18" type="ORF">Pla52o_13520</name>
</gene>
<dbReference type="GO" id="GO:0015288">
    <property type="term" value="F:porin activity"/>
    <property type="evidence" value="ECO:0007669"/>
    <property type="project" value="UniProtKB-KW"/>
</dbReference>
<feature type="signal peptide" evidence="15">
    <location>
        <begin position="1"/>
        <end position="21"/>
    </location>
</feature>
<comment type="caution">
    <text evidence="18">The sequence shown here is derived from an EMBL/GenBank/DDBJ whole genome shotgun (WGS) entry which is preliminary data.</text>
</comment>
<evidence type="ECO:0000256" key="3">
    <source>
        <dbReference type="ARBA" id="ARBA00022448"/>
    </source>
</evidence>
<evidence type="ECO:0000256" key="2">
    <source>
        <dbReference type="ARBA" id="ARBA00009450"/>
    </source>
</evidence>
<dbReference type="EMBL" id="SJPT01000002">
    <property type="protein sequence ID" value="TWU25055.1"/>
    <property type="molecule type" value="Genomic_DNA"/>
</dbReference>
<evidence type="ECO:0000256" key="15">
    <source>
        <dbReference type="SAM" id="SignalP"/>
    </source>
</evidence>
<keyword evidence="14" id="KW-0449">Lipoprotein</keyword>
<evidence type="ECO:0000256" key="12">
    <source>
        <dbReference type="ARBA" id="ARBA00023139"/>
    </source>
</evidence>
<evidence type="ECO:0000256" key="9">
    <source>
        <dbReference type="ARBA" id="ARBA00023065"/>
    </source>
</evidence>
<keyword evidence="7 15" id="KW-0732">Signal</keyword>
<evidence type="ECO:0000256" key="8">
    <source>
        <dbReference type="ARBA" id="ARBA00023047"/>
    </source>
</evidence>
<keyword evidence="13" id="KW-0998">Cell outer membrane</keyword>
<accession>A0A5C6CLV9</accession>
<proteinExistence type="inferred from homology"/>
<feature type="chain" id="PRO_5023105847" evidence="15">
    <location>
        <begin position="22"/>
        <end position="293"/>
    </location>
</feature>
<keyword evidence="12" id="KW-0564">Palmitate</keyword>
<dbReference type="RefSeq" id="WP_197169042.1">
    <property type="nucleotide sequence ID" value="NZ_SJPT01000002.1"/>
</dbReference>
<dbReference type="PANTHER" id="PTHR33619:SF3">
    <property type="entry name" value="POLYSACCHARIDE EXPORT PROTEIN GFCE-RELATED"/>
    <property type="match status" value="1"/>
</dbReference>
<comment type="subcellular location">
    <subcellularLocation>
        <location evidence="1">Cell outer membrane</location>
        <topology evidence="1">Multi-pass membrane protein</topology>
    </subcellularLocation>
</comment>
<evidence type="ECO:0000313" key="19">
    <source>
        <dbReference type="Proteomes" id="UP000316304"/>
    </source>
</evidence>
<comment type="similarity">
    <text evidence="2">Belongs to the BexD/CtrA/VexA family.</text>
</comment>
<keyword evidence="4" id="KW-1134">Transmembrane beta strand</keyword>
<evidence type="ECO:0000256" key="14">
    <source>
        <dbReference type="ARBA" id="ARBA00023288"/>
    </source>
</evidence>
<keyword evidence="5" id="KW-0762">Sugar transport</keyword>
<dbReference type="InterPro" id="IPR049712">
    <property type="entry name" value="Poly_export"/>
</dbReference>
<evidence type="ECO:0000256" key="13">
    <source>
        <dbReference type="ARBA" id="ARBA00023237"/>
    </source>
</evidence>
<name>A0A5C6CLV9_9BACT</name>
<dbReference type="PANTHER" id="PTHR33619">
    <property type="entry name" value="POLYSACCHARIDE EXPORT PROTEIN GFCE-RELATED"/>
    <property type="match status" value="1"/>
</dbReference>
<evidence type="ECO:0000256" key="6">
    <source>
        <dbReference type="ARBA" id="ARBA00022692"/>
    </source>
</evidence>
<organism evidence="18 19">
    <name type="scientific">Novipirellula galeiformis</name>
    <dbReference type="NCBI Taxonomy" id="2528004"/>
    <lineage>
        <taxon>Bacteria</taxon>
        <taxon>Pseudomonadati</taxon>
        <taxon>Planctomycetota</taxon>
        <taxon>Planctomycetia</taxon>
        <taxon>Pirellulales</taxon>
        <taxon>Pirellulaceae</taxon>
        <taxon>Novipirellula</taxon>
    </lineage>
</organism>
<evidence type="ECO:0000313" key="18">
    <source>
        <dbReference type="EMBL" id="TWU25055.1"/>
    </source>
</evidence>
<evidence type="ECO:0000256" key="11">
    <source>
        <dbReference type="ARBA" id="ARBA00023136"/>
    </source>
</evidence>
<evidence type="ECO:0000256" key="1">
    <source>
        <dbReference type="ARBA" id="ARBA00004571"/>
    </source>
</evidence>
<keyword evidence="3" id="KW-0813">Transport</keyword>
<keyword evidence="19" id="KW-1185">Reference proteome</keyword>
<dbReference type="Gene3D" id="3.10.560.10">
    <property type="entry name" value="Outer membrane lipoprotein wza domain like"/>
    <property type="match status" value="1"/>
</dbReference>
<keyword evidence="11" id="KW-0472">Membrane</keyword>
<keyword evidence="6" id="KW-0812">Transmembrane</keyword>
<dbReference type="InterPro" id="IPR054765">
    <property type="entry name" value="SLBB_dom"/>
</dbReference>
<dbReference type="Gene3D" id="3.30.1950.10">
    <property type="entry name" value="wza like domain"/>
    <property type="match status" value="1"/>
</dbReference>
<dbReference type="GO" id="GO:0015159">
    <property type="term" value="F:polysaccharide transmembrane transporter activity"/>
    <property type="evidence" value="ECO:0007669"/>
    <property type="project" value="InterPro"/>
</dbReference>
<keyword evidence="8" id="KW-0625">Polysaccharide transport</keyword>
<feature type="domain" description="Polysaccharide export protein N-terminal" evidence="16">
    <location>
        <begin position="77"/>
        <end position="138"/>
    </location>
</feature>
<dbReference type="Pfam" id="PF22461">
    <property type="entry name" value="SLBB_2"/>
    <property type="match status" value="1"/>
</dbReference>
<dbReference type="GO" id="GO:0006811">
    <property type="term" value="P:monoatomic ion transport"/>
    <property type="evidence" value="ECO:0007669"/>
    <property type="project" value="UniProtKB-KW"/>
</dbReference>
<evidence type="ECO:0000256" key="4">
    <source>
        <dbReference type="ARBA" id="ARBA00022452"/>
    </source>
</evidence>
<dbReference type="AlphaFoldDB" id="A0A5C6CLV9"/>
<evidence type="ECO:0000256" key="10">
    <source>
        <dbReference type="ARBA" id="ARBA00023114"/>
    </source>
</evidence>
<dbReference type="GO" id="GO:0009279">
    <property type="term" value="C:cell outer membrane"/>
    <property type="evidence" value="ECO:0007669"/>
    <property type="project" value="UniProtKB-SubCell"/>
</dbReference>
<keyword evidence="9" id="KW-0406">Ion transport</keyword>
<evidence type="ECO:0000256" key="7">
    <source>
        <dbReference type="ARBA" id="ARBA00022729"/>
    </source>
</evidence>
<sequence length="293" mass="31757" precursor="true">MNRTRMSGGVACTFCMITSMAIVIVGTQTGCRTAASMGLPVSAGSHTLMSDAAKIREAMGHPTNAATELAKLTLPAHRVEAGDVLVIEPNDFDSPVRLSSDQTVQQDGTIELGSYGRLQVAGLSAEEIQNQVQGMVAYHETQKRQTQIALASHRGESSESEAEAIDYGVTVRLVNKESGLFYVMGEVNAPGSYPLVGHETVLDALIAAGGLSDRCNDHKIILTRPQLPGQPRLIMPVCYQHILQMGDVATNYQLMPGDRIYVPSMTIWEDIKQSVRWNGEKSCPHCREYAAKP</sequence>
<feature type="domain" description="SLBB" evidence="17">
    <location>
        <begin position="180"/>
        <end position="262"/>
    </location>
</feature>
<evidence type="ECO:0000256" key="5">
    <source>
        <dbReference type="ARBA" id="ARBA00022597"/>
    </source>
</evidence>
<dbReference type="GO" id="GO:0046930">
    <property type="term" value="C:pore complex"/>
    <property type="evidence" value="ECO:0007669"/>
    <property type="project" value="UniProtKB-KW"/>
</dbReference>
<dbReference type="InterPro" id="IPR003715">
    <property type="entry name" value="Poly_export_N"/>
</dbReference>
<evidence type="ECO:0000259" key="16">
    <source>
        <dbReference type="Pfam" id="PF02563"/>
    </source>
</evidence>
<protein>
    <submittedName>
        <fullName evidence="18">Polysaccharide biosynthesis/export protein</fullName>
    </submittedName>
</protein>
<reference evidence="18 19" key="1">
    <citation type="submission" date="2019-02" db="EMBL/GenBank/DDBJ databases">
        <title>Deep-cultivation of Planctomycetes and their phenomic and genomic characterization uncovers novel biology.</title>
        <authorList>
            <person name="Wiegand S."/>
            <person name="Jogler M."/>
            <person name="Boedeker C."/>
            <person name="Pinto D."/>
            <person name="Vollmers J."/>
            <person name="Rivas-Marin E."/>
            <person name="Kohn T."/>
            <person name="Peeters S.H."/>
            <person name="Heuer A."/>
            <person name="Rast P."/>
            <person name="Oberbeckmann S."/>
            <person name="Bunk B."/>
            <person name="Jeske O."/>
            <person name="Meyerdierks A."/>
            <person name="Storesund J.E."/>
            <person name="Kallscheuer N."/>
            <person name="Luecker S."/>
            <person name="Lage O.M."/>
            <person name="Pohl T."/>
            <person name="Merkel B.J."/>
            <person name="Hornburger P."/>
            <person name="Mueller R.-W."/>
            <person name="Bruemmer F."/>
            <person name="Labrenz M."/>
            <person name="Spormann A.M."/>
            <person name="Op Den Camp H."/>
            <person name="Overmann J."/>
            <person name="Amann R."/>
            <person name="Jetten M.S.M."/>
            <person name="Mascher T."/>
            <person name="Medema M.H."/>
            <person name="Devos D.P."/>
            <person name="Kaster A.-K."/>
            <person name="Ovreas L."/>
            <person name="Rohde M."/>
            <person name="Galperin M.Y."/>
            <person name="Jogler C."/>
        </authorList>
    </citation>
    <scope>NUCLEOTIDE SEQUENCE [LARGE SCALE GENOMIC DNA]</scope>
    <source>
        <strain evidence="18 19">Pla52o</strain>
    </source>
</reference>